<comment type="caution">
    <text evidence="1">The sequence shown here is derived from an EMBL/GenBank/DDBJ whole genome shotgun (WGS) entry which is preliminary data.</text>
</comment>
<proteinExistence type="predicted"/>
<dbReference type="Gene3D" id="1.25.10.10">
    <property type="entry name" value="Leucine-rich Repeat Variant"/>
    <property type="match status" value="1"/>
</dbReference>
<evidence type="ECO:0000313" key="1">
    <source>
        <dbReference type="EMBL" id="KAL2913896.1"/>
    </source>
</evidence>
<dbReference type="InterPro" id="IPR042462">
    <property type="entry name" value="ARMC7"/>
</dbReference>
<evidence type="ECO:0000313" key="2">
    <source>
        <dbReference type="Proteomes" id="UP001527925"/>
    </source>
</evidence>
<dbReference type="EMBL" id="JADGIZ020000040">
    <property type="protein sequence ID" value="KAL2913896.1"/>
    <property type="molecule type" value="Genomic_DNA"/>
</dbReference>
<dbReference type="PANTHER" id="PTHR46263">
    <property type="entry name" value="ARMADILLO REPEAT-CONTAINING PROTEIN 7"/>
    <property type="match status" value="1"/>
</dbReference>
<protein>
    <submittedName>
        <fullName evidence="1">Uncharacterized protein</fullName>
    </submittedName>
</protein>
<name>A0ABR4N2W9_9FUNG</name>
<reference evidence="1 2" key="1">
    <citation type="submission" date="2023-09" db="EMBL/GenBank/DDBJ databases">
        <title>Pangenome analysis of Batrachochytrium dendrobatidis and related Chytrids.</title>
        <authorList>
            <person name="Yacoub M.N."/>
            <person name="Stajich J.E."/>
            <person name="James T.Y."/>
        </authorList>
    </citation>
    <scope>NUCLEOTIDE SEQUENCE [LARGE SCALE GENOMIC DNA]</scope>
    <source>
        <strain evidence="1 2">JEL0888</strain>
    </source>
</reference>
<dbReference type="PANTHER" id="PTHR46263:SF1">
    <property type="entry name" value="ARMADILLO REPEAT-CONTAINING PROTEIN 7"/>
    <property type="match status" value="1"/>
</dbReference>
<dbReference type="Proteomes" id="UP001527925">
    <property type="component" value="Unassembled WGS sequence"/>
</dbReference>
<sequence length="176" mass="19031">MFQSARRVQRRTGGEDQSRFEFLQTLVREYGESVDRQEPDVANERLARLGNFAYDPLNHDYLRQLNVLDLFLDALAGGDALARELAAGGLCNLSAGGRPMRRSLQDESLATIEGALATLWFVRRRGAWPSGPSGALRAYLAQVGEDEDPQAGAGGGARASGVRVLAKTVSADLAQI</sequence>
<accession>A0ABR4N2W9</accession>
<organism evidence="1 2">
    <name type="scientific">Polyrhizophydium stewartii</name>
    <dbReference type="NCBI Taxonomy" id="2732419"/>
    <lineage>
        <taxon>Eukaryota</taxon>
        <taxon>Fungi</taxon>
        <taxon>Fungi incertae sedis</taxon>
        <taxon>Chytridiomycota</taxon>
        <taxon>Chytridiomycota incertae sedis</taxon>
        <taxon>Chytridiomycetes</taxon>
        <taxon>Rhizophydiales</taxon>
        <taxon>Rhizophydiales incertae sedis</taxon>
        <taxon>Polyrhizophydium</taxon>
    </lineage>
</organism>
<keyword evidence="2" id="KW-1185">Reference proteome</keyword>
<dbReference type="SUPFAM" id="SSF48371">
    <property type="entry name" value="ARM repeat"/>
    <property type="match status" value="1"/>
</dbReference>
<dbReference type="InterPro" id="IPR011989">
    <property type="entry name" value="ARM-like"/>
</dbReference>
<gene>
    <name evidence="1" type="ORF">HK105_206630</name>
</gene>
<dbReference type="InterPro" id="IPR016024">
    <property type="entry name" value="ARM-type_fold"/>
</dbReference>